<reference evidence="2 3" key="1">
    <citation type="submission" date="2023-08" db="EMBL/GenBank/DDBJ databases">
        <authorList>
            <person name="Park J.-S."/>
        </authorList>
    </citation>
    <scope>NUCLEOTIDE SEQUENCE [LARGE SCALE GENOMIC DNA]</scope>
    <source>
        <strain evidence="2 3">2205SS18-9</strain>
    </source>
</reference>
<comment type="caution">
    <text evidence="2">The sequence shown here is derived from an EMBL/GenBank/DDBJ whole genome shotgun (WGS) entry which is preliminary data.</text>
</comment>
<dbReference type="Proteomes" id="UP001231941">
    <property type="component" value="Unassembled WGS sequence"/>
</dbReference>
<gene>
    <name evidence="2" type="ORF">Q5Y73_08205</name>
</gene>
<protein>
    <recommendedName>
        <fullName evidence="4">DUF5082 domain-containing protein</fullName>
    </recommendedName>
</protein>
<dbReference type="EMBL" id="JAVAMP010000002">
    <property type="protein sequence ID" value="MDP5274085.1"/>
    <property type="molecule type" value="Genomic_DNA"/>
</dbReference>
<dbReference type="RefSeq" id="WP_305991375.1">
    <property type="nucleotide sequence ID" value="NZ_JAVAMP010000002.1"/>
</dbReference>
<evidence type="ECO:0008006" key="4">
    <source>
        <dbReference type="Google" id="ProtNLM"/>
    </source>
</evidence>
<evidence type="ECO:0000313" key="2">
    <source>
        <dbReference type="EMBL" id="MDP5274085.1"/>
    </source>
</evidence>
<name>A0ABT9IXN1_9BACL</name>
<keyword evidence="1" id="KW-0175">Coiled coil</keyword>
<proteinExistence type="predicted"/>
<accession>A0ABT9IXN1</accession>
<evidence type="ECO:0000313" key="3">
    <source>
        <dbReference type="Proteomes" id="UP001231941"/>
    </source>
</evidence>
<evidence type="ECO:0000256" key="1">
    <source>
        <dbReference type="SAM" id="Coils"/>
    </source>
</evidence>
<keyword evidence="3" id="KW-1185">Reference proteome</keyword>
<feature type="coiled-coil region" evidence="1">
    <location>
        <begin position="66"/>
        <end position="96"/>
    </location>
</feature>
<sequence>MDNLFCKNQINQAKKMLDEQMRRVRGDKGKRNGQLHLQEDFFKSLNDGMNQRLNQAKQFQGNEKINSKIDQNRTLLEQKLNNMNEMLKNLNTEEEGNKLDALHKKMSGLLDSFLEKEKK</sequence>
<organism evidence="2 3">
    <name type="scientific">Chengkuizengella axinellae</name>
    <dbReference type="NCBI Taxonomy" id="3064388"/>
    <lineage>
        <taxon>Bacteria</taxon>
        <taxon>Bacillati</taxon>
        <taxon>Bacillota</taxon>
        <taxon>Bacilli</taxon>
        <taxon>Bacillales</taxon>
        <taxon>Paenibacillaceae</taxon>
        <taxon>Chengkuizengella</taxon>
    </lineage>
</organism>